<proteinExistence type="predicted"/>
<protein>
    <submittedName>
        <fullName evidence="1">Protein NYNRIN-like</fullName>
    </submittedName>
</protein>
<dbReference type="EMBL" id="BKCJ010192853">
    <property type="protein sequence ID" value="GEY60483.1"/>
    <property type="molecule type" value="Genomic_DNA"/>
</dbReference>
<dbReference type="SUPFAM" id="SSF56672">
    <property type="entry name" value="DNA/RNA polymerases"/>
    <property type="match status" value="1"/>
</dbReference>
<reference evidence="1" key="1">
    <citation type="journal article" date="2019" name="Sci. Rep.">
        <title>Draft genome of Tanacetum cinerariifolium, the natural source of mosquito coil.</title>
        <authorList>
            <person name="Yamashiro T."/>
            <person name="Shiraishi A."/>
            <person name="Satake H."/>
            <person name="Nakayama K."/>
        </authorList>
    </citation>
    <scope>NUCLEOTIDE SEQUENCE</scope>
</reference>
<dbReference type="AlphaFoldDB" id="A0A699HQ31"/>
<gene>
    <name evidence="1" type="ORF">Tci_432457</name>
</gene>
<dbReference type="InterPro" id="IPR043128">
    <property type="entry name" value="Rev_trsase/Diguanyl_cyclase"/>
</dbReference>
<sequence>METAAESIEEKHKRLRFTKATSKVAENNGGVGEGRRLLLLSTVVVAATDSKTRLLQTALGEQIKLRDYLLANGFDVDAGWAVEEGRFLRQVVIKEGIRSDPEKVQAIIGSPTPKGPNKIRSLFLQLTTIGKFIQKLVEVKYPINKVRIRLDATIESGWMNEAKEALQRIKRKLNNLQTLAIPNEGEEMMLCMQNKMISSILMVEREEF</sequence>
<evidence type="ECO:0000313" key="1">
    <source>
        <dbReference type="EMBL" id="GEY60483.1"/>
    </source>
</evidence>
<name>A0A699HQ31_TANCI</name>
<dbReference type="Gene3D" id="3.30.70.270">
    <property type="match status" value="1"/>
</dbReference>
<organism evidence="1">
    <name type="scientific">Tanacetum cinerariifolium</name>
    <name type="common">Dalmatian daisy</name>
    <name type="synonym">Chrysanthemum cinerariifolium</name>
    <dbReference type="NCBI Taxonomy" id="118510"/>
    <lineage>
        <taxon>Eukaryota</taxon>
        <taxon>Viridiplantae</taxon>
        <taxon>Streptophyta</taxon>
        <taxon>Embryophyta</taxon>
        <taxon>Tracheophyta</taxon>
        <taxon>Spermatophyta</taxon>
        <taxon>Magnoliopsida</taxon>
        <taxon>eudicotyledons</taxon>
        <taxon>Gunneridae</taxon>
        <taxon>Pentapetalae</taxon>
        <taxon>asterids</taxon>
        <taxon>campanulids</taxon>
        <taxon>Asterales</taxon>
        <taxon>Asteraceae</taxon>
        <taxon>Asteroideae</taxon>
        <taxon>Anthemideae</taxon>
        <taxon>Anthemidinae</taxon>
        <taxon>Tanacetum</taxon>
    </lineage>
</organism>
<accession>A0A699HQ31</accession>
<dbReference type="InterPro" id="IPR043502">
    <property type="entry name" value="DNA/RNA_pol_sf"/>
</dbReference>
<comment type="caution">
    <text evidence="1">The sequence shown here is derived from an EMBL/GenBank/DDBJ whole genome shotgun (WGS) entry which is preliminary data.</text>
</comment>